<dbReference type="RefSeq" id="WP_189768813.1">
    <property type="nucleotide sequence ID" value="NZ_BNCK01000003.1"/>
</dbReference>
<keyword evidence="1" id="KW-1133">Transmembrane helix</keyword>
<evidence type="ECO:0000256" key="1">
    <source>
        <dbReference type="SAM" id="Phobius"/>
    </source>
</evidence>
<protein>
    <submittedName>
        <fullName evidence="2">Uncharacterized protein</fullName>
    </submittedName>
</protein>
<dbReference type="EMBL" id="BNCK01000003">
    <property type="protein sequence ID" value="GHF88197.1"/>
    <property type="molecule type" value="Genomic_DNA"/>
</dbReference>
<reference evidence="2" key="2">
    <citation type="submission" date="2020-09" db="EMBL/GenBank/DDBJ databases">
        <authorList>
            <person name="Sun Q."/>
            <person name="Kim S."/>
        </authorList>
    </citation>
    <scope>NUCLEOTIDE SEQUENCE</scope>
    <source>
        <strain evidence="2">KCTC 42731</strain>
    </source>
</reference>
<keyword evidence="3" id="KW-1185">Reference proteome</keyword>
<reference evidence="2" key="1">
    <citation type="journal article" date="2014" name="Int. J. Syst. Evol. Microbiol.">
        <title>Complete genome sequence of Corynebacterium casei LMG S-19264T (=DSM 44701T), isolated from a smear-ripened cheese.</title>
        <authorList>
            <consortium name="US DOE Joint Genome Institute (JGI-PGF)"/>
            <person name="Walter F."/>
            <person name="Albersmeier A."/>
            <person name="Kalinowski J."/>
            <person name="Ruckert C."/>
        </authorList>
    </citation>
    <scope>NUCLEOTIDE SEQUENCE</scope>
    <source>
        <strain evidence="2">KCTC 42731</strain>
    </source>
</reference>
<sequence length="73" mass="8798">MDNKHRLARAKRIKRYKNKYQPEDVAQWREFAYKTAIEMNRDLRTNTWFDENLYTLKIVSIGSAMLTAILIFT</sequence>
<accession>A0A919BGR9</accession>
<dbReference type="Proteomes" id="UP000623842">
    <property type="component" value="Unassembled WGS sequence"/>
</dbReference>
<keyword evidence="1" id="KW-0472">Membrane</keyword>
<name>A0A919BGR9_9GAMM</name>
<evidence type="ECO:0000313" key="2">
    <source>
        <dbReference type="EMBL" id="GHF88197.1"/>
    </source>
</evidence>
<dbReference type="AlphaFoldDB" id="A0A919BGR9"/>
<evidence type="ECO:0000313" key="3">
    <source>
        <dbReference type="Proteomes" id="UP000623842"/>
    </source>
</evidence>
<gene>
    <name evidence="2" type="ORF">GCM10017161_14830</name>
</gene>
<keyword evidence="1" id="KW-0812">Transmembrane</keyword>
<proteinExistence type="predicted"/>
<comment type="caution">
    <text evidence="2">The sequence shown here is derived from an EMBL/GenBank/DDBJ whole genome shotgun (WGS) entry which is preliminary data.</text>
</comment>
<organism evidence="2 3">
    <name type="scientific">Thalassotalea marina</name>
    <dbReference type="NCBI Taxonomy" id="1673741"/>
    <lineage>
        <taxon>Bacteria</taxon>
        <taxon>Pseudomonadati</taxon>
        <taxon>Pseudomonadota</taxon>
        <taxon>Gammaproteobacteria</taxon>
        <taxon>Alteromonadales</taxon>
        <taxon>Colwelliaceae</taxon>
        <taxon>Thalassotalea</taxon>
    </lineage>
</organism>
<feature type="transmembrane region" description="Helical" evidence="1">
    <location>
        <begin position="53"/>
        <end position="72"/>
    </location>
</feature>